<dbReference type="RefSeq" id="WP_234518691.1">
    <property type="nucleotide sequence ID" value="NZ_BAAAUF010000050.1"/>
</dbReference>
<protein>
    <submittedName>
        <fullName evidence="3">BON domain-containing protein</fullName>
    </submittedName>
</protein>
<name>A0ABP6LXD7_9ACTN</name>
<evidence type="ECO:0000256" key="1">
    <source>
        <dbReference type="SAM" id="MobiDB-lite"/>
    </source>
</evidence>
<reference evidence="4" key="1">
    <citation type="journal article" date="2019" name="Int. J. Syst. Evol. Microbiol.">
        <title>The Global Catalogue of Microorganisms (GCM) 10K type strain sequencing project: providing services to taxonomists for standard genome sequencing and annotation.</title>
        <authorList>
            <consortium name="The Broad Institute Genomics Platform"/>
            <consortium name="The Broad Institute Genome Sequencing Center for Infectious Disease"/>
            <person name="Wu L."/>
            <person name="Ma J."/>
        </authorList>
    </citation>
    <scope>NUCLEOTIDE SEQUENCE [LARGE SCALE GENOMIC DNA]</scope>
    <source>
        <strain evidence="4">JCM 9091</strain>
    </source>
</reference>
<feature type="region of interest" description="Disordered" evidence="1">
    <location>
        <begin position="1"/>
        <end position="23"/>
    </location>
</feature>
<dbReference type="Pfam" id="PF04972">
    <property type="entry name" value="BON"/>
    <property type="match status" value="1"/>
</dbReference>
<evidence type="ECO:0000259" key="2">
    <source>
        <dbReference type="Pfam" id="PF04972"/>
    </source>
</evidence>
<sequence>MSNHGAGQAHAGAPAAGSAGSAGNAENTEYRVAHLIEHLAAGHLGELGVRVEVRGESVQLTGTVASAQCREEILGMVREELAGVPVHSDILVAENSAPGHAEELS</sequence>
<keyword evidence="4" id="KW-1185">Reference proteome</keyword>
<comment type="caution">
    <text evidence="3">The sequence shown here is derived from an EMBL/GenBank/DDBJ whole genome shotgun (WGS) entry which is preliminary data.</text>
</comment>
<feature type="domain" description="BON" evidence="2">
    <location>
        <begin position="37"/>
        <end position="93"/>
    </location>
</feature>
<evidence type="ECO:0000313" key="4">
    <source>
        <dbReference type="Proteomes" id="UP001501532"/>
    </source>
</evidence>
<dbReference type="EMBL" id="BAAAUF010000050">
    <property type="protein sequence ID" value="GAA3062050.1"/>
    <property type="molecule type" value="Genomic_DNA"/>
</dbReference>
<evidence type="ECO:0000313" key="3">
    <source>
        <dbReference type="EMBL" id="GAA3062050.1"/>
    </source>
</evidence>
<proteinExistence type="predicted"/>
<gene>
    <name evidence="3" type="ORF">GCM10010448_51750</name>
</gene>
<dbReference type="InterPro" id="IPR007055">
    <property type="entry name" value="BON_dom"/>
</dbReference>
<dbReference type="Proteomes" id="UP001501532">
    <property type="component" value="Unassembled WGS sequence"/>
</dbReference>
<accession>A0ABP6LXD7</accession>
<organism evidence="3 4">
    <name type="scientific">Streptomyces glomeratus</name>
    <dbReference type="NCBI Taxonomy" id="284452"/>
    <lineage>
        <taxon>Bacteria</taxon>
        <taxon>Bacillati</taxon>
        <taxon>Actinomycetota</taxon>
        <taxon>Actinomycetes</taxon>
        <taxon>Kitasatosporales</taxon>
        <taxon>Streptomycetaceae</taxon>
        <taxon>Streptomyces</taxon>
    </lineage>
</organism>